<evidence type="ECO:0000313" key="4">
    <source>
        <dbReference type="Proteomes" id="UP000008694"/>
    </source>
</evidence>
<sequence length="110" mass="13233">MKRLHNYFSRKKIFDRKHQINDIERVSTVLSINQDEVIILLLHYHWSVSKFEDNFFSDEERIRKTVGILKNLVVDFNDREENIQCEICFESYTRENITTVSCGHPYCKTC</sequence>
<dbReference type="InterPro" id="IPR013083">
    <property type="entry name" value="Znf_RING/FYVE/PHD"/>
</dbReference>
<dbReference type="Gene3D" id="3.30.40.10">
    <property type="entry name" value="Zinc/RING finger domain, C3HC4 (zinc finger)"/>
    <property type="match status" value="1"/>
</dbReference>
<protein>
    <recommendedName>
        <fullName evidence="2">RING-type domain-containing protein</fullName>
    </recommendedName>
</protein>
<name>D7LCU1_ARALL</name>
<dbReference type="eggNOG" id="KOG1815">
    <property type="taxonomic scope" value="Eukaryota"/>
</dbReference>
<keyword evidence="4" id="KW-1185">Reference proteome</keyword>
<dbReference type="STRING" id="81972.D7LCU1"/>
<dbReference type="InterPro" id="IPR001841">
    <property type="entry name" value="Znf_RING"/>
</dbReference>
<dbReference type="Pfam" id="PF21235">
    <property type="entry name" value="UBA_ARI1"/>
    <property type="match status" value="1"/>
</dbReference>
<dbReference type="HOGENOM" id="CLU_2174438_0_0_1"/>
<evidence type="ECO:0000259" key="2">
    <source>
        <dbReference type="PROSITE" id="PS50089"/>
    </source>
</evidence>
<dbReference type="SUPFAM" id="SSF57850">
    <property type="entry name" value="RING/U-box"/>
    <property type="match status" value="1"/>
</dbReference>
<evidence type="ECO:0000256" key="1">
    <source>
        <dbReference type="PROSITE-ProRule" id="PRU00175"/>
    </source>
</evidence>
<dbReference type="Proteomes" id="UP000008694">
    <property type="component" value="Unassembled WGS sequence"/>
</dbReference>
<organism evidence="4">
    <name type="scientific">Arabidopsis lyrata subsp. lyrata</name>
    <name type="common">Lyre-leaved rock-cress</name>
    <dbReference type="NCBI Taxonomy" id="81972"/>
    <lineage>
        <taxon>Eukaryota</taxon>
        <taxon>Viridiplantae</taxon>
        <taxon>Streptophyta</taxon>
        <taxon>Embryophyta</taxon>
        <taxon>Tracheophyta</taxon>
        <taxon>Spermatophyta</taxon>
        <taxon>Magnoliopsida</taxon>
        <taxon>eudicotyledons</taxon>
        <taxon>Gunneridae</taxon>
        <taxon>Pentapetalae</taxon>
        <taxon>rosids</taxon>
        <taxon>malvids</taxon>
        <taxon>Brassicales</taxon>
        <taxon>Brassicaceae</taxon>
        <taxon>Camelineae</taxon>
        <taxon>Arabidopsis</taxon>
    </lineage>
</organism>
<keyword evidence="1" id="KW-0479">Metal-binding</keyword>
<keyword evidence="1" id="KW-0862">Zinc</keyword>
<reference evidence="4" key="1">
    <citation type="journal article" date="2011" name="Nat. Genet.">
        <title>The Arabidopsis lyrata genome sequence and the basis of rapid genome size change.</title>
        <authorList>
            <person name="Hu T.T."/>
            <person name="Pattyn P."/>
            <person name="Bakker E.G."/>
            <person name="Cao J."/>
            <person name="Cheng J.-F."/>
            <person name="Clark R.M."/>
            <person name="Fahlgren N."/>
            <person name="Fawcett J.A."/>
            <person name="Grimwood J."/>
            <person name="Gundlach H."/>
            <person name="Haberer G."/>
            <person name="Hollister J.D."/>
            <person name="Ossowski S."/>
            <person name="Ottilar R.P."/>
            <person name="Salamov A.A."/>
            <person name="Schneeberger K."/>
            <person name="Spannagl M."/>
            <person name="Wang X."/>
            <person name="Yang L."/>
            <person name="Nasrallah M.E."/>
            <person name="Bergelson J."/>
            <person name="Carrington J.C."/>
            <person name="Gaut B.S."/>
            <person name="Schmutz J."/>
            <person name="Mayer K.F.X."/>
            <person name="Van de Peer Y."/>
            <person name="Grigoriev I.V."/>
            <person name="Nordborg M."/>
            <person name="Weigel D."/>
            <person name="Guo Y.-L."/>
        </authorList>
    </citation>
    <scope>NUCLEOTIDE SEQUENCE [LARGE SCALE GENOMIC DNA]</scope>
    <source>
        <strain evidence="4">cv. MN47</strain>
    </source>
</reference>
<gene>
    <name evidence="3" type="ORF">ARALYDRAFT_901352</name>
</gene>
<dbReference type="PROSITE" id="PS50089">
    <property type="entry name" value="ZF_RING_2"/>
    <property type="match status" value="1"/>
</dbReference>
<dbReference type="AlphaFoldDB" id="D7LCU1"/>
<proteinExistence type="predicted"/>
<keyword evidence="1" id="KW-0863">Zinc-finger</keyword>
<accession>D7LCU1</accession>
<dbReference type="Gramene" id="scaffold_400853.1">
    <property type="protein sequence ID" value="scaffold_400853.1"/>
    <property type="gene ID" value="scaffold_400853.1"/>
</dbReference>
<feature type="domain" description="RING-type" evidence="2">
    <location>
        <begin position="85"/>
        <end position="110"/>
    </location>
</feature>
<dbReference type="InterPro" id="IPR048962">
    <property type="entry name" value="ARIH1-like_UBL"/>
</dbReference>
<dbReference type="GO" id="GO:0008270">
    <property type="term" value="F:zinc ion binding"/>
    <property type="evidence" value="ECO:0007669"/>
    <property type="project" value="UniProtKB-KW"/>
</dbReference>
<dbReference type="EMBL" id="GL348716">
    <property type="protein sequence ID" value="EFH55202.1"/>
    <property type="molecule type" value="Genomic_DNA"/>
</dbReference>
<evidence type="ECO:0000313" key="3">
    <source>
        <dbReference type="EMBL" id="EFH55202.1"/>
    </source>
</evidence>